<proteinExistence type="predicted"/>
<dbReference type="Proteomes" id="UP001470230">
    <property type="component" value="Unassembled WGS sequence"/>
</dbReference>
<dbReference type="Gene3D" id="3.30.420.10">
    <property type="entry name" value="Ribonuclease H-like superfamily/Ribonuclease H"/>
    <property type="match status" value="1"/>
</dbReference>
<sequence length="391" mass="45897">MGRRKRKTFQPDLCHDIKDTYFKLAKDQNFDKRHIISKISNDYKIKPTSLRYWVKQWQTKRDWDPTDTKNKGKHHRIFNDEQEKNIAEYIEDNYIEPHNYFSNSQFQTLAFEAYDNIYRDAEDPPNFSCSKTFITDFKNKYCISSRLAHFKERKENLNLNENVNNEEIDFFKAQIRSVIENAQINKEPVVNADETGFQILPNSIKTWAYKGTKNISISTPDSTKQRISVMASITSNYCKIPLFIIGQGNSLEEAEEQVGQLREENKLSYSAKSYMTTNCFLEYLDFLRKQFNENIKIHLIIDSYSTHTPQKVKTRAQELNIELYYIPSGFTDMLQPLDVAIFAPLKSITNGKIGQFLFGNHLNSVGMKTTVQFIQEAWDILSSIYAWEQYQ</sequence>
<evidence type="ECO:0000259" key="2">
    <source>
        <dbReference type="Pfam" id="PF03184"/>
    </source>
</evidence>
<feature type="domain" description="DDE-1" evidence="2">
    <location>
        <begin position="224"/>
        <end position="382"/>
    </location>
</feature>
<organism evidence="3 4">
    <name type="scientific">Tritrichomonas musculus</name>
    <dbReference type="NCBI Taxonomy" id="1915356"/>
    <lineage>
        <taxon>Eukaryota</taxon>
        <taxon>Metamonada</taxon>
        <taxon>Parabasalia</taxon>
        <taxon>Tritrichomonadida</taxon>
        <taxon>Tritrichomonadidae</taxon>
        <taxon>Tritrichomonas</taxon>
    </lineage>
</organism>
<comment type="caution">
    <text evidence="3">The sequence shown here is derived from an EMBL/GenBank/DDBJ whole genome shotgun (WGS) entry which is preliminary data.</text>
</comment>
<gene>
    <name evidence="3" type="ORF">M9Y10_036982</name>
</gene>
<evidence type="ECO:0000256" key="1">
    <source>
        <dbReference type="SAM" id="Coils"/>
    </source>
</evidence>
<feature type="coiled-coil region" evidence="1">
    <location>
        <begin position="244"/>
        <end position="271"/>
    </location>
</feature>
<keyword evidence="1" id="KW-0175">Coiled coil</keyword>
<dbReference type="Pfam" id="PF03184">
    <property type="entry name" value="DDE_1"/>
    <property type="match status" value="1"/>
</dbReference>
<dbReference type="InterPro" id="IPR004875">
    <property type="entry name" value="DDE_SF_endonuclease_dom"/>
</dbReference>
<accession>A0ABR2GSR1</accession>
<dbReference type="InterPro" id="IPR036397">
    <property type="entry name" value="RNaseH_sf"/>
</dbReference>
<name>A0ABR2GSR1_9EUKA</name>
<dbReference type="EMBL" id="JAPFFF010000062">
    <property type="protein sequence ID" value="KAK8836950.1"/>
    <property type="molecule type" value="Genomic_DNA"/>
</dbReference>
<protein>
    <recommendedName>
        <fullName evidence="2">DDE-1 domain-containing protein</fullName>
    </recommendedName>
</protein>
<evidence type="ECO:0000313" key="4">
    <source>
        <dbReference type="Proteomes" id="UP001470230"/>
    </source>
</evidence>
<keyword evidence="4" id="KW-1185">Reference proteome</keyword>
<dbReference type="InterPro" id="IPR050863">
    <property type="entry name" value="CenT-Element_Derived"/>
</dbReference>
<reference evidence="3 4" key="1">
    <citation type="submission" date="2024-04" db="EMBL/GenBank/DDBJ databases">
        <title>Tritrichomonas musculus Genome.</title>
        <authorList>
            <person name="Alves-Ferreira E."/>
            <person name="Grigg M."/>
            <person name="Lorenzi H."/>
            <person name="Galac M."/>
        </authorList>
    </citation>
    <scope>NUCLEOTIDE SEQUENCE [LARGE SCALE GENOMIC DNA]</scope>
    <source>
        <strain evidence="3 4">EAF2021</strain>
    </source>
</reference>
<dbReference type="PANTHER" id="PTHR19303">
    <property type="entry name" value="TRANSPOSON"/>
    <property type="match status" value="1"/>
</dbReference>
<evidence type="ECO:0000313" key="3">
    <source>
        <dbReference type="EMBL" id="KAK8836950.1"/>
    </source>
</evidence>